<accession>A0A7G2CDP7</accession>
<protein>
    <submittedName>
        <fullName evidence="3">DnaJ domain containing protein, putative</fullName>
    </submittedName>
</protein>
<dbReference type="VEuPathDB" id="TriTrypDB:ADEAN_000446200"/>
<evidence type="ECO:0000313" key="4">
    <source>
        <dbReference type="Proteomes" id="UP000515908"/>
    </source>
</evidence>
<sequence length="694" mass="79100">MSAGQISADGIRRKPVTAEVINAEGKPQQLGTEVYEKNTDFANFAKRMLQVERFFILREKESFRIVECPSSLTSVDEASTEWLNCCLRNYLERKQRFEKKFSSRGRLVAYIVAALLVFLAMLYYLWPVWDFLIDVEADAYYKVLGLDNSASPADIKKAYRQKAREFHPDHNPGCGDECRQKTVRLRQAHDVLLSRGDQSMELANRYKNELLQLRSLVFFRMYDIAYNAARELNMLLQSDTFFSKTASVVTTMLFFIYYEVFFVSGFDLVMIVQIFFYCINVVKSSSEEVKTSLQKKNAYTDALKEAIVFVVPLTVLHLLYLIAATDHLDIVEDFFRVVFGSLYVLAFLYRLTPNILDNFNMRKCSLPLWSIRASDFRFSWSTFLSAQMGFLVNDLFVFTSRVPSAFRFTVYAVDFIYIAQLLTLPWDAPITKKKVEGVPEKPKKSVNNDDEAVAADSPDRSVIRDGEVELLENLDGENVFWLDIPTIKYKPLMLKITRDFIGKVKKKFVKVTLSSTYDMNEVGICVITNDEGGNHVNIVSVIRDEKCGRMIATDAGPQAVLPQAGSKTADAEEVIIAHYKTTLGHQWMMNLSQIYRDRLAENGRKSSDLCCVVPVVMMALLAVLALFSFPHKLAIAKSTNGLAYPQRALLFNRFAGVVRHPEIAKKISAGIVFLRSSDVVLLCVDFWESVRSRQ</sequence>
<evidence type="ECO:0000256" key="1">
    <source>
        <dbReference type="SAM" id="Phobius"/>
    </source>
</evidence>
<dbReference type="Gene3D" id="1.10.287.110">
    <property type="entry name" value="DnaJ domain"/>
    <property type="match status" value="1"/>
</dbReference>
<proteinExistence type="predicted"/>
<keyword evidence="1" id="KW-0472">Membrane</keyword>
<keyword evidence="1" id="KW-1133">Transmembrane helix</keyword>
<feature type="transmembrane region" description="Helical" evidence="1">
    <location>
        <begin position="107"/>
        <end position="126"/>
    </location>
</feature>
<gene>
    <name evidence="3" type="ORF">ADEAN_000446200</name>
</gene>
<feature type="transmembrane region" description="Helical" evidence="1">
    <location>
        <begin position="609"/>
        <end position="629"/>
    </location>
</feature>
<keyword evidence="4" id="KW-1185">Reference proteome</keyword>
<dbReference type="InterPro" id="IPR050817">
    <property type="entry name" value="DjlA_DnaK_co-chaperone"/>
</dbReference>
<feature type="transmembrane region" description="Helical" evidence="1">
    <location>
        <begin position="302"/>
        <end position="322"/>
    </location>
</feature>
<dbReference type="OrthoDB" id="445556at2759"/>
<dbReference type="CDD" id="cd06257">
    <property type="entry name" value="DnaJ"/>
    <property type="match status" value="1"/>
</dbReference>
<feature type="transmembrane region" description="Helical" evidence="1">
    <location>
        <begin position="334"/>
        <end position="352"/>
    </location>
</feature>
<name>A0A7G2CDP7_9TRYP</name>
<dbReference type="AlphaFoldDB" id="A0A7G2CDP7"/>
<evidence type="ECO:0000259" key="2">
    <source>
        <dbReference type="PROSITE" id="PS50076"/>
    </source>
</evidence>
<dbReference type="Pfam" id="PF00226">
    <property type="entry name" value="DnaJ"/>
    <property type="match status" value="1"/>
</dbReference>
<dbReference type="InterPro" id="IPR001623">
    <property type="entry name" value="DnaJ_domain"/>
</dbReference>
<dbReference type="InterPro" id="IPR036869">
    <property type="entry name" value="J_dom_sf"/>
</dbReference>
<reference evidence="3 4" key="1">
    <citation type="submission" date="2020-08" db="EMBL/GenBank/DDBJ databases">
        <authorList>
            <person name="Newling K."/>
            <person name="Davey J."/>
            <person name="Forrester S."/>
        </authorList>
    </citation>
    <scope>NUCLEOTIDE SEQUENCE [LARGE SCALE GENOMIC DNA]</scope>
    <source>
        <strain evidence="4">Crithidia deanei Carvalho (ATCC PRA-265)</strain>
    </source>
</reference>
<dbReference type="SMART" id="SM00271">
    <property type="entry name" value="DnaJ"/>
    <property type="match status" value="1"/>
</dbReference>
<organism evidence="3 4">
    <name type="scientific">Angomonas deanei</name>
    <dbReference type="NCBI Taxonomy" id="59799"/>
    <lineage>
        <taxon>Eukaryota</taxon>
        <taxon>Discoba</taxon>
        <taxon>Euglenozoa</taxon>
        <taxon>Kinetoplastea</taxon>
        <taxon>Metakinetoplastina</taxon>
        <taxon>Trypanosomatida</taxon>
        <taxon>Trypanosomatidae</taxon>
        <taxon>Strigomonadinae</taxon>
        <taxon>Angomonas</taxon>
    </lineage>
</organism>
<dbReference type="EMBL" id="LR877151">
    <property type="protein sequence ID" value="CAD2216984.1"/>
    <property type="molecule type" value="Genomic_DNA"/>
</dbReference>
<feature type="transmembrane region" description="Helical" evidence="1">
    <location>
        <begin position="264"/>
        <end position="282"/>
    </location>
</feature>
<keyword evidence="1" id="KW-0812">Transmembrane</keyword>
<dbReference type="SUPFAM" id="SSF46565">
    <property type="entry name" value="Chaperone J-domain"/>
    <property type="match status" value="1"/>
</dbReference>
<dbReference type="PROSITE" id="PS50076">
    <property type="entry name" value="DNAJ_2"/>
    <property type="match status" value="1"/>
</dbReference>
<feature type="domain" description="J" evidence="2">
    <location>
        <begin position="139"/>
        <end position="207"/>
    </location>
</feature>
<dbReference type="PRINTS" id="PR00625">
    <property type="entry name" value="JDOMAIN"/>
</dbReference>
<dbReference type="Proteomes" id="UP000515908">
    <property type="component" value="Chromosome 07"/>
</dbReference>
<dbReference type="PANTHER" id="PTHR24074">
    <property type="entry name" value="CO-CHAPERONE PROTEIN DJLA"/>
    <property type="match status" value="1"/>
</dbReference>
<evidence type="ECO:0000313" key="3">
    <source>
        <dbReference type="EMBL" id="CAD2216984.1"/>
    </source>
</evidence>